<evidence type="ECO:0000259" key="1">
    <source>
        <dbReference type="Pfam" id="PF05257"/>
    </source>
</evidence>
<dbReference type="RefSeq" id="WP_077326765.1">
    <property type="nucleotide sequence ID" value="NZ_CP012098.1"/>
</dbReference>
<dbReference type="AlphaFoldDB" id="A0A1Q2C899"/>
<feature type="domain" description="Peptidase C51" evidence="1">
    <location>
        <begin position="39"/>
        <end position="125"/>
    </location>
</feature>
<gene>
    <name evidence="2" type="ORF">DO83_10130</name>
</gene>
<accession>A0A1Q2C899</accession>
<dbReference type="Gene3D" id="1.10.101.10">
    <property type="entry name" value="PGBD-like superfamily/PGBD"/>
    <property type="match status" value="1"/>
</dbReference>
<proteinExistence type="predicted"/>
<evidence type="ECO:0000313" key="2">
    <source>
        <dbReference type="EMBL" id="AQP39905.1"/>
    </source>
</evidence>
<name>A0A1Q2C899_ANAHA</name>
<dbReference type="InterPro" id="IPR007921">
    <property type="entry name" value="CHAP_dom"/>
</dbReference>
<sequence length="232" mass="26124">MAKASTILKKAKSYIGTKEKPANSNNVKFNTDYYGHSVKGSSYPWCCAFVWDIFRMCNASDLFFGGKKTAYCPDVENYYKKHDRWHSTGQAGDLCLMDFGKGRASHIGIVEKANKDGTYTTIEGNTSKSSDDNGGAVMRRTRSKSVIRGFARPAYDQEKYTTVKKTSDKGAIKWMQKKLNELTPGTNIEVDGIWGKMTTVQLKRYWKRLGWSTAGSYCGKKTCKALYANRKK</sequence>
<dbReference type="SUPFAM" id="SSF47090">
    <property type="entry name" value="PGBD-like"/>
    <property type="match status" value="1"/>
</dbReference>
<dbReference type="InterPro" id="IPR036365">
    <property type="entry name" value="PGBD-like_sf"/>
</dbReference>
<reference evidence="2 3" key="1">
    <citation type="journal article" date="2016" name="Sci. Rep.">
        <title>Accelerated dysbiosis of gut microbiota during aggravation of DSS-induced colitis by a butyrate-producing bacterium.</title>
        <authorList>
            <person name="Zhang Q."/>
            <person name="Wu Y."/>
            <person name="Wang J."/>
            <person name="Wu G."/>
            <person name="Long W."/>
            <person name="Xue Z."/>
            <person name="Wang L."/>
            <person name="Zhang X."/>
            <person name="Pang X."/>
            <person name="Zhao Y."/>
            <person name="Zhao L."/>
            <person name="Zhang C."/>
        </authorList>
    </citation>
    <scope>NUCLEOTIDE SEQUENCE [LARGE SCALE GENOMIC DNA]</scope>
    <source>
        <strain evidence="2 3">BPB5</strain>
    </source>
</reference>
<dbReference type="Pfam" id="PF05257">
    <property type="entry name" value="CHAP"/>
    <property type="match status" value="1"/>
</dbReference>
<organism evidence="2 3">
    <name type="scientific">Anaerostipes hadrus</name>
    <dbReference type="NCBI Taxonomy" id="649756"/>
    <lineage>
        <taxon>Bacteria</taxon>
        <taxon>Bacillati</taxon>
        <taxon>Bacillota</taxon>
        <taxon>Clostridia</taxon>
        <taxon>Lachnospirales</taxon>
        <taxon>Lachnospiraceae</taxon>
        <taxon>Anaerostipes</taxon>
    </lineage>
</organism>
<evidence type="ECO:0000313" key="3">
    <source>
        <dbReference type="Proteomes" id="UP000188159"/>
    </source>
</evidence>
<dbReference type="InterPro" id="IPR036366">
    <property type="entry name" value="PGBDSf"/>
</dbReference>
<dbReference type="EMBL" id="CP012098">
    <property type="protein sequence ID" value="AQP39905.1"/>
    <property type="molecule type" value="Genomic_DNA"/>
</dbReference>
<dbReference type="Proteomes" id="UP000188159">
    <property type="component" value="Chromosome"/>
</dbReference>
<protein>
    <submittedName>
        <fullName evidence="2">Amidase</fullName>
    </submittedName>
</protein>